<dbReference type="Proteomes" id="UP001359559">
    <property type="component" value="Unassembled WGS sequence"/>
</dbReference>
<evidence type="ECO:0000313" key="4">
    <source>
        <dbReference type="Proteomes" id="UP001359559"/>
    </source>
</evidence>
<gene>
    <name evidence="3" type="ORF">RJT34_22638</name>
</gene>
<feature type="chain" id="PRO_5042962753" evidence="2">
    <location>
        <begin position="18"/>
        <end position="81"/>
    </location>
</feature>
<evidence type="ECO:0000256" key="2">
    <source>
        <dbReference type="SAM" id="SignalP"/>
    </source>
</evidence>
<dbReference type="AlphaFoldDB" id="A0AAN9FT93"/>
<evidence type="ECO:0000256" key="1">
    <source>
        <dbReference type="SAM" id="MobiDB-lite"/>
    </source>
</evidence>
<evidence type="ECO:0000313" key="3">
    <source>
        <dbReference type="EMBL" id="KAK7277623.1"/>
    </source>
</evidence>
<feature type="region of interest" description="Disordered" evidence="1">
    <location>
        <begin position="53"/>
        <end position="81"/>
    </location>
</feature>
<feature type="signal peptide" evidence="2">
    <location>
        <begin position="1"/>
        <end position="17"/>
    </location>
</feature>
<protein>
    <submittedName>
        <fullName evidence="3">Uncharacterized protein</fullName>
    </submittedName>
</protein>
<sequence>MPVLRLNCFLALEVCEGICTDDDDDDDDEKAKEGFLLFGQGWMMALAEGDQRLTDTQRQRKQAGMGIWEWDGQDPGGAGLT</sequence>
<keyword evidence="2" id="KW-0732">Signal</keyword>
<keyword evidence="4" id="KW-1185">Reference proteome</keyword>
<comment type="caution">
    <text evidence="3">The sequence shown here is derived from an EMBL/GenBank/DDBJ whole genome shotgun (WGS) entry which is preliminary data.</text>
</comment>
<proteinExistence type="predicted"/>
<name>A0AAN9FT93_CLITE</name>
<reference evidence="3 4" key="1">
    <citation type="submission" date="2024-01" db="EMBL/GenBank/DDBJ databases">
        <title>The genomes of 5 underutilized Papilionoideae crops provide insights into root nodulation and disease resistance.</title>
        <authorList>
            <person name="Yuan L."/>
        </authorList>
    </citation>
    <scope>NUCLEOTIDE SEQUENCE [LARGE SCALE GENOMIC DNA]</scope>
    <source>
        <strain evidence="3">LY-2023</strain>
        <tissue evidence="3">Leaf</tissue>
    </source>
</reference>
<dbReference type="EMBL" id="JAYKXN010000006">
    <property type="protein sequence ID" value="KAK7277623.1"/>
    <property type="molecule type" value="Genomic_DNA"/>
</dbReference>
<accession>A0AAN9FT93</accession>
<organism evidence="3 4">
    <name type="scientific">Clitoria ternatea</name>
    <name type="common">Butterfly pea</name>
    <dbReference type="NCBI Taxonomy" id="43366"/>
    <lineage>
        <taxon>Eukaryota</taxon>
        <taxon>Viridiplantae</taxon>
        <taxon>Streptophyta</taxon>
        <taxon>Embryophyta</taxon>
        <taxon>Tracheophyta</taxon>
        <taxon>Spermatophyta</taxon>
        <taxon>Magnoliopsida</taxon>
        <taxon>eudicotyledons</taxon>
        <taxon>Gunneridae</taxon>
        <taxon>Pentapetalae</taxon>
        <taxon>rosids</taxon>
        <taxon>fabids</taxon>
        <taxon>Fabales</taxon>
        <taxon>Fabaceae</taxon>
        <taxon>Papilionoideae</taxon>
        <taxon>50 kb inversion clade</taxon>
        <taxon>NPAAA clade</taxon>
        <taxon>indigoferoid/millettioid clade</taxon>
        <taxon>Phaseoleae</taxon>
        <taxon>Clitoria</taxon>
    </lineage>
</organism>